<accession>A0A1F5ZGB3</accession>
<name>A0A1F5ZGB3_9BACT</name>
<protein>
    <submittedName>
        <fullName evidence="1">Uncharacterized protein</fullName>
    </submittedName>
</protein>
<gene>
    <name evidence="1" type="ORF">A2Z00_04730</name>
</gene>
<dbReference type="SUPFAM" id="SSF69593">
    <property type="entry name" value="Glycerol-3-phosphate (1)-acyltransferase"/>
    <property type="match status" value="1"/>
</dbReference>
<proteinExistence type="predicted"/>
<dbReference type="AlphaFoldDB" id="A0A1F5ZGB3"/>
<organism evidence="1 2">
    <name type="scientific">Candidatus Gottesmanbacteria bacterium RBG_13_45_10</name>
    <dbReference type="NCBI Taxonomy" id="1798370"/>
    <lineage>
        <taxon>Bacteria</taxon>
        <taxon>Candidatus Gottesmaniibacteriota</taxon>
    </lineage>
</organism>
<dbReference type="Proteomes" id="UP000177268">
    <property type="component" value="Unassembled WGS sequence"/>
</dbReference>
<dbReference type="EMBL" id="MFIZ01000032">
    <property type="protein sequence ID" value="OGG11364.1"/>
    <property type="molecule type" value="Genomic_DNA"/>
</dbReference>
<sequence length="338" mass="38419">MPTPQIPMSEHQPIFFRDSLLPITSRGIEVGIRLLNVHLEFGDEDREMVFNHLIDGGSILMISNHRSHIDEGILINDVIGQFQGWVQEIAAIAGTKLYPDYYHNLDLPPEQIKTILIEFAGQIEAHRQSANRTEGSLLRAMAARLGVTLIPIVQEENLGEGEWGRLNRSLSVNAMDAFERIMYRRRSVGFFYLEGGRTDDAGAILAKAGLNRFIKRHSSNGMRDHVLFLPVGIEGSAAVWPKHSPPTNLRAPVHVRVGPPFFPSEIASDFELVKKLLPEDVATVDPKKGKLVRLQDLLMGRILDLLPTKYWGQYLENKPFMQYWHRLKEVKRPTHRTR</sequence>
<evidence type="ECO:0000313" key="2">
    <source>
        <dbReference type="Proteomes" id="UP000177268"/>
    </source>
</evidence>
<evidence type="ECO:0000313" key="1">
    <source>
        <dbReference type="EMBL" id="OGG11364.1"/>
    </source>
</evidence>
<reference evidence="1 2" key="1">
    <citation type="journal article" date="2016" name="Nat. Commun.">
        <title>Thousands of microbial genomes shed light on interconnected biogeochemical processes in an aquifer system.</title>
        <authorList>
            <person name="Anantharaman K."/>
            <person name="Brown C.T."/>
            <person name="Hug L.A."/>
            <person name="Sharon I."/>
            <person name="Castelle C.J."/>
            <person name="Probst A.J."/>
            <person name="Thomas B.C."/>
            <person name="Singh A."/>
            <person name="Wilkins M.J."/>
            <person name="Karaoz U."/>
            <person name="Brodie E.L."/>
            <person name="Williams K.H."/>
            <person name="Hubbard S.S."/>
            <person name="Banfield J.F."/>
        </authorList>
    </citation>
    <scope>NUCLEOTIDE SEQUENCE [LARGE SCALE GENOMIC DNA]</scope>
</reference>
<comment type="caution">
    <text evidence="1">The sequence shown here is derived from an EMBL/GenBank/DDBJ whole genome shotgun (WGS) entry which is preliminary data.</text>
</comment>